<dbReference type="Proteomes" id="UP000287033">
    <property type="component" value="Unassembled WGS sequence"/>
</dbReference>
<organism evidence="1 2">
    <name type="scientific">Chiloscyllium punctatum</name>
    <name type="common">Brownbanded bambooshark</name>
    <name type="synonym">Hemiscyllium punctatum</name>
    <dbReference type="NCBI Taxonomy" id="137246"/>
    <lineage>
        <taxon>Eukaryota</taxon>
        <taxon>Metazoa</taxon>
        <taxon>Chordata</taxon>
        <taxon>Craniata</taxon>
        <taxon>Vertebrata</taxon>
        <taxon>Chondrichthyes</taxon>
        <taxon>Elasmobranchii</taxon>
        <taxon>Galeomorphii</taxon>
        <taxon>Galeoidea</taxon>
        <taxon>Orectolobiformes</taxon>
        <taxon>Hemiscylliidae</taxon>
        <taxon>Chiloscyllium</taxon>
    </lineage>
</organism>
<dbReference type="EMBL" id="BEZZ01000149">
    <property type="protein sequence ID" value="GCC27081.1"/>
    <property type="molecule type" value="Genomic_DNA"/>
</dbReference>
<evidence type="ECO:0000313" key="1">
    <source>
        <dbReference type="EMBL" id="GCC27081.1"/>
    </source>
</evidence>
<comment type="caution">
    <text evidence="1">The sequence shown here is derived from an EMBL/GenBank/DDBJ whole genome shotgun (WGS) entry which is preliminary data.</text>
</comment>
<protein>
    <submittedName>
        <fullName evidence="1">Uncharacterized protein</fullName>
    </submittedName>
</protein>
<dbReference type="AlphaFoldDB" id="A0A401S9K3"/>
<accession>A0A401S9K3</accession>
<dbReference type="OrthoDB" id="425681at2759"/>
<dbReference type="STRING" id="137246.A0A401S9K3"/>
<keyword evidence="2" id="KW-1185">Reference proteome</keyword>
<proteinExistence type="predicted"/>
<sequence>MYLGSTVIDNLSLDTEIAKRIGKEASTLVHLTARIWTNPKLMVYNGVSTLLCGSEKWTTYAKQETRLNTFYLRIIRHILDIFWSYFTPAFPAES</sequence>
<name>A0A401S9K3_CHIPU</name>
<gene>
    <name evidence="1" type="ORF">chiPu_0005502</name>
</gene>
<reference evidence="1 2" key="1">
    <citation type="journal article" date="2018" name="Nat. Ecol. Evol.">
        <title>Shark genomes provide insights into elasmobranch evolution and the origin of vertebrates.</title>
        <authorList>
            <person name="Hara Y"/>
            <person name="Yamaguchi K"/>
            <person name="Onimaru K"/>
            <person name="Kadota M"/>
            <person name="Koyanagi M"/>
            <person name="Keeley SD"/>
            <person name="Tatsumi K"/>
            <person name="Tanaka K"/>
            <person name="Motone F"/>
            <person name="Kageyama Y"/>
            <person name="Nozu R"/>
            <person name="Adachi N"/>
            <person name="Nishimura O"/>
            <person name="Nakagawa R"/>
            <person name="Tanegashima C"/>
            <person name="Kiyatake I"/>
            <person name="Matsumoto R"/>
            <person name="Murakumo K"/>
            <person name="Nishida K"/>
            <person name="Terakita A"/>
            <person name="Kuratani S"/>
            <person name="Sato K"/>
            <person name="Hyodo S Kuraku.S."/>
        </authorList>
    </citation>
    <scope>NUCLEOTIDE SEQUENCE [LARGE SCALE GENOMIC DNA]</scope>
</reference>
<evidence type="ECO:0000313" key="2">
    <source>
        <dbReference type="Proteomes" id="UP000287033"/>
    </source>
</evidence>